<accession>A0A4U1FFC6</accession>
<protein>
    <submittedName>
        <fullName evidence="2">Uncharacterized protein</fullName>
    </submittedName>
</protein>
<comment type="caution">
    <text evidence="2">The sequence shown here is derived from an EMBL/GenBank/DDBJ whole genome shotgun (WGS) entry which is preliminary data.</text>
</comment>
<evidence type="ECO:0000256" key="1">
    <source>
        <dbReference type="SAM" id="MobiDB-lite"/>
    </source>
</evidence>
<dbReference type="EMBL" id="RWIC01000159">
    <property type="protein sequence ID" value="TKC48512.1"/>
    <property type="molecule type" value="Genomic_DNA"/>
</dbReference>
<organism evidence="2 3">
    <name type="scientific">Monodon monoceros</name>
    <name type="common">Narwhal</name>
    <name type="synonym">Ceratodon monodon</name>
    <dbReference type="NCBI Taxonomy" id="40151"/>
    <lineage>
        <taxon>Eukaryota</taxon>
        <taxon>Metazoa</taxon>
        <taxon>Chordata</taxon>
        <taxon>Craniata</taxon>
        <taxon>Vertebrata</taxon>
        <taxon>Euteleostomi</taxon>
        <taxon>Mammalia</taxon>
        <taxon>Eutheria</taxon>
        <taxon>Laurasiatheria</taxon>
        <taxon>Artiodactyla</taxon>
        <taxon>Whippomorpha</taxon>
        <taxon>Cetacea</taxon>
        <taxon>Odontoceti</taxon>
        <taxon>Monodontidae</taxon>
        <taxon>Monodon</taxon>
    </lineage>
</organism>
<name>A0A4U1FFC6_MONMO</name>
<gene>
    <name evidence="2" type="ORF">EI555_003113</name>
</gene>
<dbReference type="Proteomes" id="UP000308365">
    <property type="component" value="Unassembled WGS sequence"/>
</dbReference>
<sequence length="65" mass="7054">MHIISYDYGGAWPKMVVPCGRQSFPAEGSPVAAEDPSSYQRSNEHLPTIGPLKIQKPSSAITLQL</sequence>
<reference evidence="3" key="1">
    <citation type="journal article" date="2019" name="IScience">
        <title>Narwhal Genome Reveals Long-Term Low Genetic Diversity despite Current Large Abundance Size.</title>
        <authorList>
            <person name="Westbury M.V."/>
            <person name="Petersen B."/>
            <person name="Garde E."/>
            <person name="Heide-Jorgensen M.P."/>
            <person name="Lorenzen E.D."/>
        </authorList>
    </citation>
    <scope>NUCLEOTIDE SEQUENCE [LARGE SCALE GENOMIC DNA]</scope>
</reference>
<feature type="region of interest" description="Disordered" evidence="1">
    <location>
        <begin position="24"/>
        <end position="51"/>
    </location>
</feature>
<evidence type="ECO:0000313" key="2">
    <source>
        <dbReference type="EMBL" id="TKC48512.1"/>
    </source>
</evidence>
<dbReference type="AlphaFoldDB" id="A0A4U1FFC6"/>
<proteinExistence type="predicted"/>
<evidence type="ECO:0000313" key="3">
    <source>
        <dbReference type="Proteomes" id="UP000308365"/>
    </source>
</evidence>